<dbReference type="WBParaSite" id="L893_g3137.t1">
    <property type="protein sequence ID" value="L893_g3137.t1"/>
    <property type="gene ID" value="L893_g3137"/>
</dbReference>
<name>A0A1I7ZZ51_9BILA</name>
<evidence type="ECO:0000313" key="2">
    <source>
        <dbReference type="WBParaSite" id="L893_g3137.t1"/>
    </source>
</evidence>
<organism evidence="1 2">
    <name type="scientific">Steinernema glaseri</name>
    <dbReference type="NCBI Taxonomy" id="37863"/>
    <lineage>
        <taxon>Eukaryota</taxon>
        <taxon>Metazoa</taxon>
        <taxon>Ecdysozoa</taxon>
        <taxon>Nematoda</taxon>
        <taxon>Chromadorea</taxon>
        <taxon>Rhabditida</taxon>
        <taxon>Tylenchina</taxon>
        <taxon>Panagrolaimomorpha</taxon>
        <taxon>Strongyloidoidea</taxon>
        <taxon>Steinernematidae</taxon>
        <taxon>Steinernema</taxon>
    </lineage>
</organism>
<evidence type="ECO:0000313" key="1">
    <source>
        <dbReference type="Proteomes" id="UP000095287"/>
    </source>
</evidence>
<dbReference type="AlphaFoldDB" id="A0A1I7ZZ51"/>
<protein>
    <submittedName>
        <fullName evidence="2">ABC transporter ATP-binding protein</fullName>
    </submittedName>
</protein>
<reference evidence="2" key="1">
    <citation type="submission" date="2016-11" db="UniProtKB">
        <authorList>
            <consortium name="WormBaseParasite"/>
        </authorList>
    </citation>
    <scope>IDENTIFICATION</scope>
</reference>
<proteinExistence type="predicted"/>
<sequence length="68" mass="7952">MLVNLINNRVTTDSQQSSRGFQLIVITHDLRLVENLYRDCKPECVYGLSKDAYGVSRMKRYTHFELTN</sequence>
<dbReference type="Proteomes" id="UP000095287">
    <property type="component" value="Unplaced"/>
</dbReference>
<keyword evidence="1" id="KW-1185">Reference proteome</keyword>
<accession>A0A1I7ZZ51</accession>